<dbReference type="Proteomes" id="UP000194546">
    <property type="component" value="Unassembled WGS sequence"/>
</dbReference>
<evidence type="ECO:0000256" key="1">
    <source>
        <dbReference type="SAM" id="SignalP"/>
    </source>
</evidence>
<proteinExistence type="predicted"/>
<accession>A0A242MJ99</accession>
<comment type="caution">
    <text evidence="2">The sequence shown here is derived from an EMBL/GenBank/DDBJ whole genome shotgun (WGS) entry which is preliminary data.</text>
</comment>
<dbReference type="EMBL" id="NBTY01000129">
    <property type="protein sequence ID" value="OTP71033.1"/>
    <property type="molecule type" value="Genomic_DNA"/>
</dbReference>
<name>A0A242MJ99_CABSO</name>
<dbReference type="InterPro" id="IPR011050">
    <property type="entry name" value="Pectin_lyase_fold/virulence"/>
</dbReference>
<evidence type="ECO:0000313" key="2">
    <source>
        <dbReference type="EMBL" id="OTP71033.1"/>
    </source>
</evidence>
<feature type="chain" id="PRO_5012241408" evidence="1">
    <location>
        <begin position="44"/>
        <end position="751"/>
    </location>
</feature>
<feature type="signal peptide" evidence="1">
    <location>
        <begin position="1"/>
        <end position="43"/>
    </location>
</feature>
<sequence>MNKRREDRHAQNRSMHLNYKPTKNMLKNLIVLACVMLSNVACADAVNRETKHSANAPGARTVHLGQSQAHVRRDQADAGPFDQSKAGLTNGVVLPETYGAVGDGNTYFDGSMQVGGTATIATSHAANDANPTAPPVSTGASNDMVVHVIANAQAYSVTPSLGVVRANQSSENGSLGIMALDETVARPALTTAVSGITPFASGWQTVSIALASIGTPSFIASTTYYSASTADVALPKPLGHRTGDYLLACTVIDHDGTRTITPPIGFKPIATGSNAADRLTCFTKVTGEYEPSTYTFILSGNGSSSAAGLMLDYRNVSGVDPTKFGETSSTLHSATAHFTSDDVGKKICVANIQAALPFNKQKCGKIINVETESSIAVDFATELTGGNLQFAYGTDDSAAFTTMLSSAPCSTKGCRIELGAKHYILTEELILPANIPISLVGVGPSAANTPNTLINGNVLVNANNGSQLHYLTQALTGPAVSITGSLHVTSTAAADRLSNFSIVGGVGTALDGGGQDGIDVLNWQNAVVDNVFVFNFVRYGGYVDALSAKDYRDYSENVLFKHFYAAYNGGGGLKVGSARAVYNIENTQCVYCIIEGNGGPGVILAGDNIQGLRLSDSTVQWNNVMAPGAEVFTTGTVVGGVVSSNYFEADGNIGSQSNKIFNNVAGMLGLHVTGDNYYTPQSAFSPLTFSANGVALPACNLNSSITAHATATVSDAESCSLGTNYVGGGSTICNVTCASGNVWVATGTARY</sequence>
<dbReference type="AlphaFoldDB" id="A0A242MJ99"/>
<organism evidence="2 3">
    <name type="scientific">Caballeronia sordidicola</name>
    <name type="common">Burkholderia sordidicola</name>
    <dbReference type="NCBI Taxonomy" id="196367"/>
    <lineage>
        <taxon>Bacteria</taxon>
        <taxon>Pseudomonadati</taxon>
        <taxon>Pseudomonadota</taxon>
        <taxon>Betaproteobacteria</taxon>
        <taxon>Burkholderiales</taxon>
        <taxon>Burkholderiaceae</taxon>
        <taxon>Caballeronia</taxon>
    </lineage>
</organism>
<protein>
    <submittedName>
        <fullName evidence="2">Uncharacterized protein</fullName>
    </submittedName>
</protein>
<reference evidence="2 3" key="1">
    <citation type="submission" date="2017-03" db="EMBL/GenBank/DDBJ databases">
        <title>Genome analysis of strain PAMC 26510.</title>
        <authorList>
            <person name="Oh H.-M."/>
            <person name="Yang J.-A."/>
        </authorList>
    </citation>
    <scope>NUCLEOTIDE SEQUENCE [LARGE SCALE GENOMIC DNA]</scope>
    <source>
        <strain evidence="2 3">PAMC 26510</strain>
    </source>
</reference>
<gene>
    <name evidence="2" type="ORF">PAMC26510_23800</name>
</gene>
<dbReference type="SUPFAM" id="SSF51126">
    <property type="entry name" value="Pectin lyase-like"/>
    <property type="match status" value="1"/>
</dbReference>
<keyword evidence="1" id="KW-0732">Signal</keyword>
<evidence type="ECO:0000313" key="3">
    <source>
        <dbReference type="Proteomes" id="UP000194546"/>
    </source>
</evidence>